<evidence type="ECO:0000313" key="2">
    <source>
        <dbReference type="Proteomes" id="UP000219338"/>
    </source>
</evidence>
<proteinExistence type="predicted"/>
<dbReference type="Proteomes" id="UP000219338">
    <property type="component" value="Unassembled WGS sequence"/>
</dbReference>
<protein>
    <submittedName>
        <fullName evidence="1">Uncharacterized protein</fullName>
    </submittedName>
</protein>
<sequence length="199" mass="21960">MTTDFDDCVAKLWDYTLSIWLITIVLSVMEGDGCSDFSDRCCDAMLRERTPLNGENEELILETSTAQRSLFVLFPSSSAARYKINTIMRQSVGGKRHPSLTILSVFSDDSPSFLRSPSFLTTLKCNFSTEAMLFRLLEYPPMMQTRLASSLNAAHNRASYHSYAVIAGLLSGGPSPDLGVIPRICLAGGQRRSSIVTET</sequence>
<dbReference type="EMBL" id="FUEG01000004">
    <property type="protein sequence ID" value="SJL02971.1"/>
    <property type="molecule type" value="Genomic_DNA"/>
</dbReference>
<gene>
    <name evidence="1" type="ORF">ARMOST_06314</name>
</gene>
<organism evidence="1 2">
    <name type="scientific">Armillaria ostoyae</name>
    <name type="common">Armillaria root rot fungus</name>
    <dbReference type="NCBI Taxonomy" id="47428"/>
    <lineage>
        <taxon>Eukaryota</taxon>
        <taxon>Fungi</taxon>
        <taxon>Dikarya</taxon>
        <taxon>Basidiomycota</taxon>
        <taxon>Agaricomycotina</taxon>
        <taxon>Agaricomycetes</taxon>
        <taxon>Agaricomycetidae</taxon>
        <taxon>Agaricales</taxon>
        <taxon>Marasmiineae</taxon>
        <taxon>Physalacriaceae</taxon>
        <taxon>Armillaria</taxon>
    </lineage>
</organism>
<keyword evidence="2" id="KW-1185">Reference proteome</keyword>
<evidence type="ECO:0000313" key="1">
    <source>
        <dbReference type="EMBL" id="SJL02971.1"/>
    </source>
</evidence>
<accession>A0A284R2M0</accession>
<name>A0A284R2M0_ARMOS</name>
<reference evidence="2" key="1">
    <citation type="journal article" date="2017" name="Nat. Ecol. Evol.">
        <title>Genome expansion and lineage-specific genetic innovations in the forest pathogenic fungi Armillaria.</title>
        <authorList>
            <person name="Sipos G."/>
            <person name="Prasanna A.N."/>
            <person name="Walter M.C."/>
            <person name="O'Connor E."/>
            <person name="Balint B."/>
            <person name="Krizsan K."/>
            <person name="Kiss B."/>
            <person name="Hess J."/>
            <person name="Varga T."/>
            <person name="Slot J."/>
            <person name="Riley R."/>
            <person name="Boka B."/>
            <person name="Rigling D."/>
            <person name="Barry K."/>
            <person name="Lee J."/>
            <person name="Mihaltcheva S."/>
            <person name="LaButti K."/>
            <person name="Lipzen A."/>
            <person name="Waldron R."/>
            <person name="Moloney N.M."/>
            <person name="Sperisen C."/>
            <person name="Kredics L."/>
            <person name="Vagvoelgyi C."/>
            <person name="Patrignani A."/>
            <person name="Fitzpatrick D."/>
            <person name="Nagy I."/>
            <person name="Doyle S."/>
            <person name="Anderson J.B."/>
            <person name="Grigoriev I.V."/>
            <person name="Gueldener U."/>
            <person name="Muensterkoetter M."/>
            <person name="Nagy L.G."/>
        </authorList>
    </citation>
    <scope>NUCLEOTIDE SEQUENCE [LARGE SCALE GENOMIC DNA]</scope>
    <source>
        <strain evidence="2">C18/9</strain>
    </source>
</reference>
<dbReference type="AlphaFoldDB" id="A0A284R2M0"/>